<feature type="transmembrane region" description="Helical" evidence="1">
    <location>
        <begin position="147"/>
        <end position="167"/>
    </location>
</feature>
<feature type="transmembrane region" description="Helical" evidence="1">
    <location>
        <begin position="228"/>
        <end position="248"/>
    </location>
</feature>
<proteinExistence type="predicted"/>
<feature type="chain" id="PRO_5019089724" evidence="2">
    <location>
        <begin position="21"/>
        <end position="250"/>
    </location>
</feature>
<keyword evidence="2" id="KW-0732">Signal</keyword>
<keyword evidence="1" id="KW-0812">Transmembrane</keyword>
<dbReference type="EMBL" id="QYCN01000006">
    <property type="protein sequence ID" value="RIY12200.1"/>
    <property type="molecule type" value="Genomic_DNA"/>
</dbReference>
<organism evidence="3 4">
    <name type="scientific">Hymenobacter rubripertinctus</name>
    <dbReference type="NCBI Taxonomy" id="2029981"/>
    <lineage>
        <taxon>Bacteria</taxon>
        <taxon>Pseudomonadati</taxon>
        <taxon>Bacteroidota</taxon>
        <taxon>Cytophagia</taxon>
        <taxon>Cytophagales</taxon>
        <taxon>Hymenobacteraceae</taxon>
        <taxon>Hymenobacter</taxon>
    </lineage>
</organism>
<feature type="transmembrane region" description="Helical" evidence="1">
    <location>
        <begin position="205"/>
        <end position="222"/>
    </location>
</feature>
<feature type="signal peptide" evidence="2">
    <location>
        <begin position="1"/>
        <end position="20"/>
    </location>
</feature>
<gene>
    <name evidence="3" type="ORF">D0T11_06060</name>
</gene>
<comment type="caution">
    <text evidence="3">The sequence shown here is derived from an EMBL/GenBank/DDBJ whole genome shotgun (WGS) entry which is preliminary data.</text>
</comment>
<dbReference type="RefSeq" id="WP_119654882.1">
    <property type="nucleotide sequence ID" value="NZ_JBHUOI010000041.1"/>
</dbReference>
<dbReference type="PROSITE" id="PS51257">
    <property type="entry name" value="PROKAR_LIPOPROTEIN"/>
    <property type="match status" value="1"/>
</dbReference>
<dbReference type="AlphaFoldDB" id="A0A418R3S6"/>
<sequence>MKPRLLQGLLAMLLLTGCQSTHLPAVLPQTSAYGPSRQLPADTAPLWHAPTPEPVLSAALVDPAPEATAGTGAHRPSALPAAAPLPVWAVPRSVAPDTVLDRLLRPEVKLPADPLTTTVNVVGAVATVGGIVYATVGANNEFGGYSAAAQVLFGLALLAVGIPLLFFQGKNGRGRLRREAREKNVAPIAVLAARAEGGNEPLRKTGLGMALAGGVLLLLGLLGGTYGLILAGFIAVPLVVVGVILLVAGS</sequence>
<keyword evidence="1" id="KW-0472">Membrane</keyword>
<evidence type="ECO:0000313" key="3">
    <source>
        <dbReference type="EMBL" id="RIY12200.1"/>
    </source>
</evidence>
<dbReference type="OrthoDB" id="887394at2"/>
<reference evidence="3 4" key="1">
    <citation type="submission" date="2019-01" db="EMBL/GenBank/DDBJ databases">
        <title>Hymenobacter humicola sp. nov., isolated from soils in Antarctica.</title>
        <authorList>
            <person name="Sedlacek I."/>
            <person name="Holochova P."/>
            <person name="Kralova S."/>
            <person name="Pantucek R."/>
            <person name="Stankova E."/>
            <person name="Vrbovska V."/>
            <person name="Kristofova L."/>
            <person name="Svec P."/>
            <person name="Busse H.-J."/>
        </authorList>
    </citation>
    <scope>NUCLEOTIDE SEQUENCE [LARGE SCALE GENOMIC DNA]</scope>
    <source>
        <strain evidence="3 4">CCM 8852</strain>
    </source>
</reference>
<evidence type="ECO:0000313" key="4">
    <source>
        <dbReference type="Proteomes" id="UP000284250"/>
    </source>
</evidence>
<evidence type="ECO:0000256" key="2">
    <source>
        <dbReference type="SAM" id="SignalP"/>
    </source>
</evidence>
<dbReference type="Proteomes" id="UP000284250">
    <property type="component" value="Unassembled WGS sequence"/>
</dbReference>
<keyword evidence="1" id="KW-1133">Transmembrane helix</keyword>
<accession>A0A418R3S6</accession>
<name>A0A418R3S6_9BACT</name>
<evidence type="ECO:0000256" key="1">
    <source>
        <dbReference type="SAM" id="Phobius"/>
    </source>
</evidence>
<protein>
    <submittedName>
        <fullName evidence="3">Uncharacterized protein</fullName>
    </submittedName>
</protein>
<keyword evidence="4" id="KW-1185">Reference proteome</keyword>